<feature type="signal peptide" evidence="4">
    <location>
        <begin position="1"/>
        <end position="20"/>
    </location>
</feature>
<dbReference type="Gene3D" id="2.60.40.10">
    <property type="entry name" value="Immunoglobulins"/>
    <property type="match status" value="1"/>
</dbReference>
<keyword evidence="3" id="KW-1133">Transmembrane helix</keyword>
<dbReference type="InterPro" id="IPR011123">
    <property type="entry name" value="Y_Y_Y"/>
</dbReference>
<dbReference type="SUPFAM" id="SSF46894">
    <property type="entry name" value="C-terminal effector domain of the bipartite response regulators"/>
    <property type="match status" value="1"/>
</dbReference>
<dbReference type="Gene3D" id="1.10.10.10">
    <property type="entry name" value="Winged helix-like DNA-binding domain superfamily/Winged helix DNA-binding domain"/>
    <property type="match status" value="1"/>
</dbReference>
<keyword evidence="3" id="KW-0812">Transmembrane</keyword>
<reference evidence="6 7" key="1">
    <citation type="submission" date="2020-09" db="EMBL/GenBank/DDBJ databases">
        <title>Genome sequencing and assembly of Pontibacter sp.</title>
        <authorList>
            <person name="Chhetri G."/>
        </authorList>
    </citation>
    <scope>NUCLEOTIDE SEQUENCE [LARGE SCALE GENOMIC DNA]</scope>
    <source>
        <strain evidence="6 7">JH31</strain>
    </source>
</reference>
<evidence type="ECO:0000259" key="5">
    <source>
        <dbReference type="SMART" id="SM00421"/>
    </source>
</evidence>
<dbReference type="Gene3D" id="2.130.10.10">
    <property type="entry name" value="YVTN repeat-like/Quinoprotein amine dehydrogenase"/>
    <property type="match status" value="3"/>
</dbReference>
<keyword evidence="2" id="KW-0175">Coiled coil</keyword>
<keyword evidence="7" id="KW-1185">Reference proteome</keyword>
<evidence type="ECO:0000313" key="7">
    <source>
        <dbReference type="Proteomes" id="UP000625551"/>
    </source>
</evidence>
<feature type="coiled-coil region" evidence="2">
    <location>
        <begin position="789"/>
        <end position="875"/>
    </location>
</feature>
<keyword evidence="1" id="KW-0597">Phosphoprotein</keyword>
<organism evidence="6 7">
    <name type="scientific">Pontibacter aquaedesilientis</name>
    <dbReference type="NCBI Taxonomy" id="2766980"/>
    <lineage>
        <taxon>Bacteria</taxon>
        <taxon>Pseudomonadati</taxon>
        <taxon>Bacteroidota</taxon>
        <taxon>Cytophagia</taxon>
        <taxon>Cytophagales</taxon>
        <taxon>Hymenobacteraceae</taxon>
        <taxon>Pontibacter</taxon>
    </lineage>
</organism>
<dbReference type="PANTHER" id="PTHR43547">
    <property type="entry name" value="TWO-COMPONENT HISTIDINE KINASE"/>
    <property type="match status" value="1"/>
</dbReference>
<proteinExistence type="predicted"/>
<dbReference type="SMART" id="SM00421">
    <property type="entry name" value="HTH_LUXR"/>
    <property type="match status" value="1"/>
</dbReference>
<dbReference type="InterPro" id="IPR015943">
    <property type="entry name" value="WD40/YVTN_repeat-like_dom_sf"/>
</dbReference>
<evidence type="ECO:0000313" key="6">
    <source>
        <dbReference type="EMBL" id="MBD1397876.1"/>
    </source>
</evidence>
<accession>A0ABR7XIW8</accession>
<name>A0ABR7XIW8_9BACT</name>
<dbReference type="CDD" id="cd00063">
    <property type="entry name" value="FN3"/>
    <property type="match status" value="1"/>
</dbReference>
<dbReference type="Proteomes" id="UP000625551">
    <property type="component" value="Unassembled WGS sequence"/>
</dbReference>
<feature type="transmembrane region" description="Helical" evidence="3">
    <location>
        <begin position="764"/>
        <end position="785"/>
    </location>
</feature>
<evidence type="ECO:0000256" key="4">
    <source>
        <dbReference type="SAM" id="SignalP"/>
    </source>
</evidence>
<evidence type="ECO:0000256" key="2">
    <source>
        <dbReference type="SAM" id="Coils"/>
    </source>
</evidence>
<keyword evidence="4" id="KW-0732">Signal</keyword>
<evidence type="ECO:0000256" key="3">
    <source>
        <dbReference type="SAM" id="Phobius"/>
    </source>
</evidence>
<keyword evidence="3" id="KW-0472">Membrane</keyword>
<dbReference type="PANTHER" id="PTHR43547:SF2">
    <property type="entry name" value="HYBRID SIGNAL TRANSDUCTION HISTIDINE KINASE C"/>
    <property type="match status" value="1"/>
</dbReference>
<dbReference type="Pfam" id="PF07495">
    <property type="entry name" value="Y_Y_Y"/>
    <property type="match status" value="1"/>
</dbReference>
<sequence length="977" mass="112549">MKKYLSVLLLLLLFCGRLHAQIRNEGVPYIKNYGLKEYQASPQNWAVVQDHRGIMYIGNNYGVLEFDGNHWRRLGLPNRSTVRSLAISKEGRVYVGGQNEFGYLQPDEQGLMAFVSLKPYITHKDSSFADVWNIYTQDEEVFFCTVSGVYHYKDNKIKVYRTPHEPTGFPSFVQGKLLVPVLGKGLFELKNEKLVLIPGSERVANYTLASILPYPGGKALIVTEDNGIFLYDGYSGFSASNWAVEPFLIKNKVNTAITLSDGYAIGTTLNGLVVIDMDGQPRQHLNREKGLQNSTVRGIYQDRKENLWLALNNGIDYVEANSPFTIFNDRMGLPGTGYTSLLNNSKLYFGTSDGLFYKAISEHENPLNPMPLQRVENAEGQVYNLQKLGGKLLLSHHNGPFEIIDNKAVKLSDHRGAWKFLQLKSRPNYFICGTYFGLLLYKMVDGQLIFQNSIQGFDESSRVMEEDSEGNLWIAHGYIGLFKMKLSKDLKKAEKVSFYGEKHGFPSNLGINVFKINGKLVFTGLRGIYHYNKNTDRFEVYDELNRLFDKDVQVSKLVEDKEGNVWFSAGAEMGVIRKLSNGSYEVTKNVFNKLEGKLVGGFEHIAYYNNQNVLIGIDEGFVQYRPTYLQKSSLQERFTTLIRRVEVRKQASDSLIYGGSFVNNGLAESVQPEHSIPTLPYTLNSLKFTFGSILYDGIEDVQYKYFLDGFDEGWSPWMTTLQKEYTNLREGTYTFRVRARNIYNQESEEAFYTFSISPPWYRSGWAYTFYVLFGVLLGILLWKIIDRHISETKKKLRQEQEKALRLKEAQHMEEVLKAEKEIIRLNNEKLESELSHKSQELTSSALHVMQNMEAVHKVKDQLQRVLDEVNDKETRQQLRKILRSVDEEIKIENNWEQFELHFNQVHQDFLKRLSNDYPELTHKDLKMCAYLRLNLSSKDIASLLKLSLRGVETSRYRIRKKMNLEHDESLTECILKY</sequence>
<dbReference type="EMBL" id="JACXAJ010000005">
    <property type="protein sequence ID" value="MBD1397876.1"/>
    <property type="molecule type" value="Genomic_DNA"/>
</dbReference>
<dbReference type="SUPFAM" id="SSF50998">
    <property type="entry name" value="Quinoprotein alcohol dehydrogenase-like"/>
    <property type="match status" value="1"/>
</dbReference>
<dbReference type="InterPro" id="IPR003961">
    <property type="entry name" value="FN3_dom"/>
</dbReference>
<dbReference type="InterPro" id="IPR013783">
    <property type="entry name" value="Ig-like_fold"/>
</dbReference>
<feature type="domain" description="HTH luxR-type" evidence="5">
    <location>
        <begin position="917"/>
        <end position="974"/>
    </location>
</feature>
<dbReference type="InterPro" id="IPR000792">
    <property type="entry name" value="Tscrpt_reg_LuxR_C"/>
</dbReference>
<comment type="caution">
    <text evidence="6">The sequence shown here is derived from an EMBL/GenBank/DDBJ whole genome shotgun (WGS) entry which is preliminary data.</text>
</comment>
<dbReference type="InterPro" id="IPR011047">
    <property type="entry name" value="Quinoprotein_ADH-like_sf"/>
</dbReference>
<gene>
    <name evidence="6" type="ORF">H9Q13_11930</name>
</gene>
<feature type="chain" id="PRO_5045793059" description="HTH luxR-type domain-containing protein" evidence="4">
    <location>
        <begin position="21"/>
        <end position="977"/>
    </location>
</feature>
<dbReference type="InterPro" id="IPR016032">
    <property type="entry name" value="Sig_transdc_resp-reg_C-effctor"/>
</dbReference>
<dbReference type="RefSeq" id="WP_191184031.1">
    <property type="nucleotide sequence ID" value="NZ_JACXAJ010000005.1"/>
</dbReference>
<dbReference type="InterPro" id="IPR036388">
    <property type="entry name" value="WH-like_DNA-bd_sf"/>
</dbReference>
<evidence type="ECO:0000256" key="1">
    <source>
        <dbReference type="ARBA" id="ARBA00022553"/>
    </source>
</evidence>
<protein>
    <recommendedName>
        <fullName evidence="5">HTH luxR-type domain-containing protein</fullName>
    </recommendedName>
</protein>